<dbReference type="InterPro" id="IPR034660">
    <property type="entry name" value="DinB/YfiT-like"/>
</dbReference>
<keyword evidence="3" id="KW-0413">Isomerase</keyword>
<dbReference type="Proteomes" id="UP000297866">
    <property type="component" value="Unassembled WGS sequence"/>
</dbReference>
<comment type="caution">
    <text evidence="3">The sequence shown here is derived from an EMBL/GenBank/DDBJ whole genome shotgun (WGS) entry which is preliminary data.</text>
</comment>
<dbReference type="InterPro" id="IPR036527">
    <property type="entry name" value="SCP2_sterol-bd_dom_sf"/>
</dbReference>
<evidence type="ECO:0000313" key="4">
    <source>
        <dbReference type="Proteomes" id="UP000297866"/>
    </source>
</evidence>
<dbReference type="OrthoDB" id="5118203at2"/>
<dbReference type="SUPFAM" id="SSF109854">
    <property type="entry name" value="DinB/YfiT-like putative metalloenzymes"/>
    <property type="match status" value="1"/>
</dbReference>
<protein>
    <submittedName>
        <fullName evidence="3">Maleylpyruvate isomerase family mycothiol-dependent enzyme</fullName>
    </submittedName>
</protein>
<dbReference type="GO" id="GO:0046872">
    <property type="term" value="F:metal ion binding"/>
    <property type="evidence" value="ECO:0007669"/>
    <property type="project" value="InterPro"/>
</dbReference>
<evidence type="ECO:0000313" key="3">
    <source>
        <dbReference type="EMBL" id="TFB51253.1"/>
    </source>
</evidence>
<dbReference type="InterPro" id="IPR024344">
    <property type="entry name" value="MDMPI_metal-binding"/>
</dbReference>
<dbReference type="Gene3D" id="1.20.120.450">
    <property type="entry name" value="dinb family like domain"/>
    <property type="match status" value="1"/>
</dbReference>
<name>A0A4R8UH04_9MICO</name>
<evidence type="ECO:0000259" key="2">
    <source>
        <dbReference type="Pfam" id="PF11716"/>
    </source>
</evidence>
<evidence type="ECO:0000259" key="1">
    <source>
        <dbReference type="Pfam" id="PF07398"/>
    </source>
</evidence>
<feature type="domain" description="Mycothiol-dependent maleylpyruvate isomerase metal-binding" evidence="2">
    <location>
        <begin position="17"/>
        <end position="153"/>
    </location>
</feature>
<dbReference type="RefSeq" id="WP_134490185.1">
    <property type="nucleotide sequence ID" value="NZ_SOEZ01000043.1"/>
</dbReference>
<dbReference type="InterPro" id="IPR010872">
    <property type="entry name" value="MDMPI_C-term_domain"/>
</dbReference>
<accession>A0A4R8UH04</accession>
<dbReference type="SUPFAM" id="SSF55718">
    <property type="entry name" value="SCP-like"/>
    <property type="match status" value="1"/>
</dbReference>
<dbReference type="InterPro" id="IPR017517">
    <property type="entry name" value="Maleyloyr_isom"/>
</dbReference>
<dbReference type="Pfam" id="PF07398">
    <property type="entry name" value="MDMPI_C"/>
    <property type="match status" value="1"/>
</dbReference>
<dbReference type="Gene3D" id="3.30.1050.20">
    <property type="match status" value="1"/>
</dbReference>
<keyword evidence="3" id="KW-0670">Pyruvate</keyword>
<feature type="domain" description="MDMPI C-terminal" evidence="1">
    <location>
        <begin position="161"/>
        <end position="229"/>
    </location>
</feature>
<sequence>MKKHHSAMDLDERLVMVRRGTEHFAEALAELYDTDLDGDSLLPGWTRRHVVAHVGYNALAIARLVDWATTGVETRMYESPDARDSEIAHGAALSAKELRRLFEHSAAELERAWRGMPEKNWTKQVKTSSGRLVPATETVWMRTREVWIHAVDLDDGASFDDIPADVLEHILTDITDTWKDRDDGAGIRLVATDGSQPVFGDLAADAEVVSGSLADLAAWATGRSTDGVTSSAEELKEAPVWL</sequence>
<organism evidence="3 4">
    <name type="scientific">Cryobacterium tagatosivorans</name>
    <dbReference type="NCBI Taxonomy" id="1259199"/>
    <lineage>
        <taxon>Bacteria</taxon>
        <taxon>Bacillati</taxon>
        <taxon>Actinomycetota</taxon>
        <taxon>Actinomycetes</taxon>
        <taxon>Micrococcales</taxon>
        <taxon>Microbacteriaceae</taxon>
        <taxon>Cryobacterium</taxon>
    </lineage>
</organism>
<dbReference type="GO" id="GO:0016853">
    <property type="term" value="F:isomerase activity"/>
    <property type="evidence" value="ECO:0007669"/>
    <property type="project" value="UniProtKB-KW"/>
</dbReference>
<dbReference type="EMBL" id="SOEZ01000043">
    <property type="protein sequence ID" value="TFB51253.1"/>
    <property type="molecule type" value="Genomic_DNA"/>
</dbReference>
<dbReference type="NCBIfam" id="TIGR03083">
    <property type="entry name" value="maleylpyruvate isomerase family mycothiol-dependent enzyme"/>
    <property type="match status" value="1"/>
</dbReference>
<gene>
    <name evidence="3" type="ORF">E3O23_08845</name>
</gene>
<dbReference type="AlphaFoldDB" id="A0A4R8UH04"/>
<proteinExistence type="predicted"/>
<dbReference type="Pfam" id="PF11716">
    <property type="entry name" value="MDMPI_N"/>
    <property type="match status" value="1"/>
</dbReference>
<keyword evidence="4" id="KW-1185">Reference proteome</keyword>
<reference evidence="3 4" key="1">
    <citation type="submission" date="2019-03" db="EMBL/GenBank/DDBJ databases">
        <title>Genomics of glacier-inhabiting Cryobacterium strains.</title>
        <authorList>
            <person name="Liu Q."/>
            <person name="Xin Y.-H."/>
        </authorList>
    </citation>
    <scope>NUCLEOTIDE SEQUENCE [LARGE SCALE GENOMIC DNA]</scope>
    <source>
        <strain evidence="3 4">Sr47</strain>
    </source>
</reference>